<protein>
    <recommendedName>
        <fullName evidence="1">Xylose isomerase-like TIM barrel domain-containing protein</fullName>
    </recommendedName>
</protein>
<dbReference type="InterPro" id="IPR036237">
    <property type="entry name" value="Xyl_isomerase-like_sf"/>
</dbReference>
<dbReference type="InterPro" id="IPR050312">
    <property type="entry name" value="IolE/XylAMocC-like"/>
</dbReference>
<accession>A0A4Y1WTE1</accession>
<dbReference type="AlphaFoldDB" id="A0A4Y1WTE1"/>
<dbReference type="SUPFAM" id="SSF51658">
    <property type="entry name" value="Xylose isomerase-like"/>
    <property type="match status" value="1"/>
</dbReference>
<evidence type="ECO:0000259" key="1">
    <source>
        <dbReference type="Pfam" id="PF01261"/>
    </source>
</evidence>
<dbReference type="PANTHER" id="PTHR12110">
    <property type="entry name" value="HYDROXYPYRUVATE ISOMERASE"/>
    <property type="match status" value="1"/>
</dbReference>
<dbReference type="KEGG" id="acou:A5CBH24_14050"/>
<dbReference type="EMBL" id="AP019735">
    <property type="protein sequence ID" value="BBL04092.1"/>
    <property type="molecule type" value="Genomic_DNA"/>
</dbReference>
<sequence length="361" mass="39599">MKHIVFFLTAALLLNASCGSSDEGGKTDPPAAPVPVAPTTELGKADEAIENLQLKPGKLISINQVNAANCRRAVAAGMCIDIMASDKIVFASDMTDERLDGLFAECGEAIRSTKADFWGLHLPYQTYDISSTNENTRVTAVLKLKRLIELTIEHLRPQHFVIHPNTGTILTTGGDFAERTAQSRKSLAELQRHIESCNAQHGTKAILCVENCARSLAYDGDSLLDLLDAEGLEKVRVCLDTGHALIPLNGKYIDPVCNGDALDVLRRIGTRLGTLHIQQNPGALDPTDPKDKHLEPFSGGLIDWGEFYYELLKNNRYRGCFLYEVSFKQVYDGDGSTIESTKSNYTNLIYPAFVRTVAAKK</sequence>
<evidence type="ECO:0000313" key="2">
    <source>
        <dbReference type="EMBL" id="BBL04092.1"/>
    </source>
</evidence>
<evidence type="ECO:0000313" key="3">
    <source>
        <dbReference type="Proteomes" id="UP000318946"/>
    </source>
</evidence>
<dbReference type="Gene3D" id="3.20.20.150">
    <property type="entry name" value="Divalent-metal-dependent TIM barrel enzymes"/>
    <property type="match status" value="1"/>
</dbReference>
<organism evidence="2 3">
    <name type="scientific">Alistipes communis</name>
    <dbReference type="NCBI Taxonomy" id="2585118"/>
    <lineage>
        <taxon>Bacteria</taxon>
        <taxon>Pseudomonadati</taxon>
        <taxon>Bacteroidota</taxon>
        <taxon>Bacteroidia</taxon>
        <taxon>Bacteroidales</taxon>
        <taxon>Rikenellaceae</taxon>
        <taxon>Alistipes</taxon>
    </lineage>
</organism>
<dbReference type="Proteomes" id="UP000318946">
    <property type="component" value="Chromosome"/>
</dbReference>
<keyword evidence="3" id="KW-1185">Reference proteome</keyword>
<dbReference type="OrthoDB" id="9801960at2"/>
<dbReference type="InterPro" id="IPR013022">
    <property type="entry name" value="Xyl_isomerase-like_TIM-brl"/>
</dbReference>
<gene>
    <name evidence="2" type="ORF">A5CBH24_14050</name>
</gene>
<dbReference type="PANTHER" id="PTHR12110:SF53">
    <property type="entry name" value="BLR5974 PROTEIN"/>
    <property type="match status" value="1"/>
</dbReference>
<feature type="domain" description="Xylose isomerase-like TIM barrel" evidence="1">
    <location>
        <begin position="81"/>
        <end position="326"/>
    </location>
</feature>
<dbReference type="Pfam" id="PF01261">
    <property type="entry name" value="AP_endonuc_2"/>
    <property type="match status" value="1"/>
</dbReference>
<dbReference type="GeneID" id="78342125"/>
<name>A0A4Y1WTE1_9BACT</name>
<reference evidence="3" key="1">
    <citation type="submission" date="2019-06" db="EMBL/GenBank/DDBJ databases">
        <title>Alistipes onderdonkii subsp. vulgaris subsp. nov., Alistipes dispar sp. nov. and Alistipes communis sp. nov., isolated from human faeces, and creation of Alistipes onderdonkii subsp. onderdonkii subsp. nov.</title>
        <authorList>
            <person name="Sakamoto M."/>
            <person name="Ikeyama N."/>
            <person name="Ogata Y."/>
            <person name="Suda W."/>
            <person name="Iino T."/>
            <person name="Hattori M."/>
            <person name="Ohkuma M."/>
        </authorList>
    </citation>
    <scope>NUCLEOTIDE SEQUENCE [LARGE SCALE GENOMIC DNA]</scope>
    <source>
        <strain evidence="3">5CBH24</strain>
    </source>
</reference>
<proteinExistence type="predicted"/>
<dbReference type="RefSeq" id="WP_141412636.1">
    <property type="nucleotide sequence ID" value="NZ_AP019735.1"/>
</dbReference>